<keyword evidence="8" id="KW-0175">Coiled coil</keyword>
<keyword evidence="5" id="KW-0227">DNA damage</keyword>
<dbReference type="CDD" id="cd22249">
    <property type="entry name" value="UDM1_RNF168_RNF169-like"/>
    <property type="match status" value="1"/>
</dbReference>
<comment type="catalytic activity">
    <reaction evidence="1">
        <text>S-ubiquitinyl-[E2 ubiquitin-conjugating enzyme]-L-cysteine + [acceptor protein]-L-lysine = [E2 ubiquitin-conjugating enzyme]-L-cysteine + N(6)-ubiquitinyl-[acceptor protein]-L-lysine.</text>
        <dbReference type="EC" id="2.3.2.27"/>
    </reaction>
</comment>
<feature type="region of interest" description="Disordered" evidence="9">
    <location>
        <begin position="361"/>
        <end position="403"/>
    </location>
</feature>
<comment type="subcellular location">
    <subcellularLocation>
        <location evidence="2">Nucleus</location>
    </subcellularLocation>
</comment>
<dbReference type="GO" id="GO:0006302">
    <property type="term" value="P:double-strand break repair"/>
    <property type="evidence" value="ECO:0007669"/>
    <property type="project" value="TreeGrafter"/>
</dbReference>
<feature type="region of interest" description="Disordered" evidence="9">
    <location>
        <begin position="231"/>
        <end position="251"/>
    </location>
</feature>
<keyword evidence="6" id="KW-0833">Ubl conjugation pathway</keyword>
<comment type="caution">
    <text evidence="10">The sequence shown here is derived from an EMBL/GenBank/DDBJ whole genome shotgun (WGS) entry which is preliminary data.</text>
</comment>
<evidence type="ECO:0000256" key="1">
    <source>
        <dbReference type="ARBA" id="ARBA00000900"/>
    </source>
</evidence>
<feature type="coiled-coil region" evidence="8">
    <location>
        <begin position="91"/>
        <end position="153"/>
    </location>
</feature>
<dbReference type="PANTHER" id="PTHR23328">
    <property type="entry name" value="RING-TYPE DOMAIN-CONTAINING PROTEIN"/>
    <property type="match status" value="1"/>
</dbReference>
<feature type="region of interest" description="Disordered" evidence="9">
    <location>
        <begin position="493"/>
        <end position="526"/>
    </location>
</feature>
<feature type="compositionally biased region" description="Polar residues" evidence="9">
    <location>
        <begin position="505"/>
        <end position="516"/>
    </location>
</feature>
<evidence type="ECO:0000256" key="8">
    <source>
        <dbReference type="SAM" id="Coils"/>
    </source>
</evidence>
<evidence type="ECO:0000313" key="10">
    <source>
        <dbReference type="EMBL" id="PVD18535.1"/>
    </source>
</evidence>
<evidence type="ECO:0000256" key="6">
    <source>
        <dbReference type="ARBA" id="ARBA00022786"/>
    </source>
</evidence>
<keyword evidence="4" id="KW-0808">Transferase</keyword>
<dbReference type="GO" id="GO:0031491">
    <property type="term" value="F:nucleosome binding"/>
    <property type="evidence" value="ECO:0007669"/>
    <property type="project" value="TreeGrafter"/>
</dbReference>
<gene>
    <name evidence="10" type="ORF">C0Q70_21084</name>
</gene>
<feature type="region of interest" description="Disordered" evidence="9">
    <location>
        <begin position="750"/>
        <end position="808"/>
    </location>
</feature>
<dbReference type="InterPro" id="IPR013083">
    <property type="entry name" value="Znf_RING/FYVE/PHD"/>
</dbReference>
<dbReference type="AlphaFoldDB" id="A0A2T7NBJ9"/>
<evidence type="ECO:0000256" key="4">
    <source>
        <dbReference type="ARBA" id="ARBA00022679"/>
    </source>
</evidence>
<dbReference type="InterPro" id="IPR051657">
    <property type="entry name" value="RNF168/RNF169_E3_ubiq-ligase"/>
</dbReference>
<dbReference type="PANTHER" id="PTHR23328:SF0">
    <property type="entry name" value="RING-TYPE DOMAIN-CONTAINING PROTEIN"/>
    <property type="match status" value="1"/>
</dbReference>
<sequence>MPCFKKNVEEGSFTCPLCRTRISNWARKATKNNTLVDQKRWEQVKKLFPEKVQRRLDGLDDETDDDDVNDNEEIDVQYRRIGQLSKPGEIREEYEAEVKKLAERAEEERRREEEASAALIQELVTADEHIQENRSMLEEIARQDEKLAKELAERVDITDAENPVHSTCKKSKGGSLNENPSHLPNGNFKEKGKQLANKQGRTLKTFFRPLASVVNPHSFKDADSKLSVNELPQKNSQESHQTFRQRSPSPTFVKTADDTVLESEHACKAICQGGDCEETAQHQIQKYEAMPVDPKASDTAGIKLMQNLDSNTDEKFRQQTARGSLLTSDQGLTCLDYVTPHPKPATHSLTQQSAGVTLNPLDPITSTSPSVTQHSPPSRKVTAGEEPVPADKTSNMCSTCSGDDSCENSELRENGKCTQESGAGHALLPTEFHTGQDKTTDQQMILKKKVAQSSPPATKVVLQEKLTPGLCSIATERHEAWSWQALNQELPTASKSKHKIEKDLSPSTSPAPNKNGQLLGKDLSSIPPIVPGHTSPMSRLDLNSTTVPEWSGGFNADMVTSNKAVPSVVPSILDTVENVTVFKTNSHLAGSTDETSANKSIETPRKVCLDTATHGMSLEEIRENKEICNPALSDKEKNVLAKSSSTICRRNATKTRSSSATVERSDFQNFSPQRSIKDWLSPSSGNMQSTSIDPDFGVDAIVVLSSSSESTVLNPCAETFKTKTSVHLAKSKKRSAETLLLSRNSKGAKSKLKTVFKNPTKKVSQTSCKRKVPKDQDSNCSDLSGVSPSKSRKDSSDSSNEDDEVGLSQEERDYRFALQLQKQFRLADKLHLQVLRFKGSNDAYSLRKGNQHK</sequence>
<protein>
    <recommendedName>
        <fullName evidence="3">RING-type E3 ubiquitin transferase</fullName>
        <ecNumber evidence="3">2.3.2.27</ecNumber>
    </recommendedName>
</protein>
<evidence type="ECO:0000313" key="11">
    <source>
        <dbReference type="Proteomes" id="UP000245119"/>
    </source>
</evidence>
<dbReference type="GO" id="GO:0061630">
    <property type="term" value="F:ubiquitin protein ligase activity"/>
    <property type="evidence" value="ECO:0007669"/>
    <property type="project" value="UniProtKB-EC"/>
</dbReference>
<feature type="region of interest" description="Disordered" evidence="9">
    <location>
        <begin position="162"/>
        <end position="189"/>
    </location>
</feature>
<proteinExistence type="predicted"/>
<dbReference type="EC" id="2.3.2.27" evidence="3"/>
<reference evidence="10 11" key="1">
    <citation type="submission" date="2018-04" db="EMBL/GenBank/DDBJ databases">
        <title>The genome of golden apple snail Pomacea canaliculata provides insight into stress tolerance and invasive adaptation.</title>
        <authorList>
            <person name="Liu C."/>
            <person name="Liu B."/>
            <person name="Ren Y."/>
            <person name="Zhang Y."/>
            <person name="Wang H."/>
            <person name="Li S."/>
            <person name="Jiang F."/>
            <person name="Yin L."/>
            <person name="Zhang G."/>
            <person name="Qian W."/>
            <person name="Fan W."/>
        </authorList>
    </citation>
    <scope>NUCLEOTIDE SEQUENCE [LARGE SCALE GENOMIC DNA]</scope>
    <source>
        <strain evidence="10">SZHN2017</strain>
        <tissue evidence="10">Muscle</tissue>
    </source>
</reference>
<dbReference type="EMBL" id="PZQS01000014">
    <property type="protein sequence ID" value="PVD18535.1"/>
    <property type="molecule type" value="Genomic_DNA"/>
</dbReference>
<dbReference type="Gene3D" id="3.30.40.10">
    <property type="entry name" value="Zinc/RING finger domain, C3HC4 (zinc finger)"/>
    <property type="match status" value="1"/>
</dbReference>
<dbReference type="Proteomes" id="UP000245119">
    <property type="component" value="Linkage Group LG14"/>
</dbReference>
<keyword evidence="7" id="KW-0539">Nucleus</keyword>
<dbReference type="CDD" id="cd21932">
    <property type="entry name" value="MIU2_RNF168-like"/>
    <property type="match status" value="1"/>
</dbReference>
<feature type="compositionally biased region" description="Polar residues" evidence="9">
    <location>
        <begin position="174"/>
        <end position="184"/>
    </location>
</feature>
<evidence type="ECO:0000256" key="5">
    <source>
        <dbReference type="ARBA" id="ARBA00022763"/>
    </source>
</evidence>
<evidence type="ECO:0000256" key="2">
    <source>
        <dbReference type="ARBA" id="ARBA00004123"/>
    </source>
</evidence>
<dbReference type="GO" id="GO:0035861">
    <property type="term" value="C:site of double-strand break"/>
    <property type="evidence" value="ECO:0007669"/>
    <property type="project" value="TreeGrafter"/>
</dbReference>
<organism evidence="10 11">
    <name type="scientific">Pomacea canaliculata</name>
    <name type="common">Golden apple snail</name>
    <dbReference type="NCBI Taxonomy" id="400727"/>
    <lineage>
        <taxon>Eukaryota</taxon>
        <taxon>Metazoa</taxon>
        <taxon>Spiralia</taxon>
        <taxon>Lophotrochozoa</taxon>
        <taxon>Mollusca</taxon>
        <taxon>Gastropoda</taxon>
        <taxon>Caenogastropoda</taxon>
        <taxon>Architaenioglossa</taxon>
        <taxon>Ampullarioidea</taxon>
        <taxon>Ampullariidae</taxon>
        <taxon>Pomacea</taxon>
    </lineage>
</organism>
<accession>A0A2T7NBJ9</accession>
<name>A0A2T7NBJ9_POMCA</name>
<evidence type="ECO:0000256" key="9">
    <source>
        <dbReference type="SAM" id="MobiDB-lite"/>
    </source>
</evidence>
<dbReference type="OrthoDB" id="426657at2759"/>
<evidence type="ECO:0000256" key="7">
    <source>
        <dbReference type="ARBA" id="ARBA00023242"/>
    </source>
</evidence>
<keyword evidence="11" id="KW-1185">Reference proteome</keyword>
<feature type="compositionally biased region" description="Polar residues" evidence="9">
    <location>
        <begin position="364"/>
        <end position="376"/>
    </location>
</feature>
<dbReference type="STRING" id="400727.A0A2T7NBJ9"/>
<evidence type="ECO:0000256" key="3">
    <source>
        <dbReference type="ARBA" id="ARBA00012483"/>
    </source>
</evidence>
<dbReference type="GO" id="GO:0005634">
    <property type="term" value="C:nucleus"/>
    <property type="evidence" value="ECO:0007669"/>
    <property type="project" value="UniProtKB-SubCell"/>
</dbReference>
<feature type="compositionally biased region" description="Polar residues" evidence="9">
    <location>
        <begin position="392"/>
        <end position="402"/>
    </location>
</feature>